<accession>A0ABP1GG01</accession>
<dbReference type="PANTHER" id="PTHR46652:SF7">
    <property type="entry name" value="LEUCINE-RICH REPEAT AND IQ DOMAIN-CONTAINING PROTEIN 1"/>
    <property type="match status" value="1"/>
</dbReference>
<name>A0ABP1GG01_9EUKA</name>
<dbReference type="Proteomes" id="UP001642409">
    <property type="component" value="Unassembled WGS sequence"/>
</dbReference>
<dbReference type="InterPro" id="IPR032675">
    <property type="entry name" value="LRR_dom_sf"/>
</dbReference>
<organism evidence="3 4">
    <name type="scientific">Hexamita inflata</name>
    <dbReference type="NCBI Taxonomy" id="28002"/>
    <lineage>
        <taxon>Eukaryota</taxon>
        <taxon>Metamonada</taxon>
        <taxon>Diplomonadida</taxon>
        <taxon>Hexamitidae</taxon>
        <taxon>Hexamitinae</taxon>
        <taxon>Hexamita</taxon>
    </lineage>
</organism>
<keyword evidence="2" id="KW-0677">Repeat</keyword>
<sequence>MLKDMAKLENLNLCLTQQKDISILTQLQNLKILNISQNPDVELKPLQQMNNLTKLNICTTYPLDISLLTKLVQLKNINLGRNIKQVGRGPHIKYQEFIFTIWQLKSLVNIQILAINRNDISDISVLQYMPHLVQLVANDNNISNIDSLASLFCLVELQIQENIIVDVSPLANLPLVHLDISENKIQSFQSIKSNKNFNSFFISDQSQPTTAQILFSSKQKNIFEHTKRLKNMNRFELKKCKNKINKSVQRAKTGHELFLTKAVQLFQHLQTEEYQ</sequence>
<dbReference type="SUPFAM" id="SSF52058">
    <property type="entry name" value="L domain-like"/>
    <property type="match status" value="1"/>
</dbReference>
<evidence type="ECO:0000313" key="3">
    <source>
        <dbReference type="EMBL" id="CAL5971018.1"/>
    </source>
</evidence>
<keyword evidence="1" id="KW-0433">Leucine-rich repeat</keyword>
<evidence type="ECO:0000313" key="4">
    <source>
        <dbReference type="Proteomes" id="UP001642409"/>
    </source>
</evidence>
<reference evidence="3 4" key="1">
    <citation type="submission" date="2024-07" db="EMBL/GenBank/DDBJ databases">
        <authorList>
            <person name="Akdeniz Z."/>
        </authorList>
    </citation>
    <scope>NUCLEOTIDE SEQUENCE [LARGE SCALE GENOMIC DNA]</scope>
</reference>
<keyword evidence="4" id="KW-1185">Reference proteome</keyword>
<protein>
    <submittedName>
        <fullName evidence="3">Leucine-rich_repeat protein</fullName>
    </submittedName>
</protein>
<dbReference type="InterPro" id="IPR001611">
    <property type="entry name" value="Leu-rich_rpt"/>
</dbReference>
<proteinExistence type="predicted"/>
<comment type="caution">
    <text evidence="3">The sequence shown here is derived from an EMBL/GenBank/DDBJ whole genome shotgun (WGS) entry which is preliminary data.</text>
</comment>
<evidence type="ECO:0000256" key="2">
    <source>
        <dbReference type="ARBA" id="ARBA00022737"/>
    </source>
</evidence>
<gene>
    <name evidence="3" type="ORF">HINF_LOCUS958</name>
</gene>
<dbReference type="EMBL" id="CAXDID020000002">
    <property type="protein sequence ID" value="CAL5971018.1"/>
    <property type="molecule type" value="Genomic_DNA"/>
</dbReference>
<dbReference type="PROSITE" id="PS51450">
    <property type="entry name" value="LRR"/>
    <property type="match status" value="1"/>
</dbReference>
<dbReference type="InterPro" id="IPR050836">
    <property type="entry name" value="SDS22/Internalin_LRR"/>
</dbReference>
<dbReference type="PANTHER" id="PTHR46652">
    <property type="entry name" value="LEUCINE-RICH REPEAT AND IQ DOMAIN-CONTAINING PROTEIN 1-RELATED"/>
    <property type="match status" value="1"/>
</dbReference>
<dbReference type="Gene3D" id="3.80.10.10">
    <property type="entry name" value="Ribonuclease Inhibitor"/>
    <property type="match status" value="1"/>
</dbReference>
<evidence type="ECO:0000256" key="1">
    <source>
        <dbReference type="ARBA" id="ARBA00022614"/>
    </source>
</evidence>